<dbReference type="RefSeq" id="WP_098062920.1">
    <property type="nucleotide sequence ID" value="NZ_PDEP01000012.1"/>
</dbReference>
<dbReference type="InterPro" id="IPR027417">
    <property type="entry name" value="P-loop_NTPase"/>
</dbReference>
<dbReference type="GO" id="GO:0004386">
    <property type="term" value="F:helicase activity"/>
    <property type="evidence" value="ECO:0007669"/>
    <property type="project" value="UniProtKB-KW"/>
</dbReference>
<dbReference type="InterPro" id="IPR054712">
    <property type="entry name" value="Cas3-like_dom"/>
</dbReference>
<feature type="domain" description="HD Cas3-type" evidence="6">
    <location>
        <begin position="13"/>
        <end position="177"/>
    </location>
</feature>
<dbReference type="EMBL" id="PDEP01000012">
    <property type="protein sequence ID" value="PEN05665.1"/>
    <property type="molecule type" value="Genomic_DNA"/>
</dbReference>
<dbReference type="Gene3D" id="3.40.50.300">
    <property type="entry name" value="P-loop containing nucleotide triphosphate hydrolases"/>
    <property type="match status" value="2"/>
</dbReference>
<accession>A0A2H3NJC5</accession>
<evidence type="ECO:0000259" key="6">
    <source>
        <dbReference type="PROSITE" id="PS51643"/>
    </source>
</evidence>
<dbReference type="GO" id="GO:0005524">
    <property type="term" value="F:ATP binding"/>
    <property type="evidence" value="ECO:0007669"/>
    <property type="project" value="UniProtKB-KW"/>
</dbReference>
<gene>
    <name evidence="7" type="ORF">CRI93_12190</name>
</gene>
<keyword evidence="3" id="KW-0347">Helicase</keyword>
<organism evidence="7 8">
    <name type="scientific">Longimonas halophila</name>
    <dbReference type="NCBI Taxonomy" id="1469170"/>
    <lineage>
        <taxon>Bacteria</taxon>
        <taxon>Pseudomonadati</taxon>
        <taxon>Rhodothermota</taxon>
        <taxon>Rhodothermia</taxon>
        <taxon>Rhodothermales</taxon>
        <taxon>Salisaetaceae</taxon>
        <taxon>Longimonas</taxon>
    </lineage>
</organism>
<dbReference type="NCBIfam" id="TIGR01596">
    <property type="entry name" value="cas3_HD"/>
    <property type="match status" value="1"/>
</dbReference>
<dbReference type="AlphaFoldDB" id="A0A2H3NJC5"/>
<keyword evidence="4" id="KW-0067">ATP-binding</keyword>
<dbReference type="OrthoDB" id="9810236at2"/>
<dbReference type="SUPFAM" id="SSF52540">
    <property type="entry name" value="P-loop containing nucleoside triphosphate hydrolases"/>
    <property type="match status" value="1"/>
</dbReference>
<evidence type="ECO:0000256" key="5">
    <source>
        <dbReference type="ARBA" id="ARBA00023118"/>
    </source>
</evidence>
<evidence type="ECO:0000313" key="7">
    <source>
        <dbReference type="EMBL" id="PEN05665.1"/>
    </source>
</evidence>
<keyword evidence="8" id="KW-1185">Reference proteome</keyword>
<dbReference type="Pfam" id="PF22590">
    <property type="entry name" value="Cas3-like_C_2"/>
    <property type="match status" value="1"/>
</dbReference>
<dbReference type="PROSITE" id="PS51643">
    <property type="entry name" value="HD_CAS3"/>
    <property type="match status" value="1"/>
</dbReference>
<dbReference type="InterPro" id="IPR006483">
    <property type="entry name" value="CRISPR-assoc_Cas3_HD"/>
</dbReference>
<evidence type="ECO:0000313" key="8">
    <source>
        <dbReference type="Proteomes" id="UP000221024"/>
    </source>
</evidence>
<proteinExistence type="predicted"/>
<evidence type="ECO:0000256" key="2">
    <source>
        <dbReference type="ARBA" id="ARBA00022801"/>
    </source>
</evidence>
<dbReference type="NCBIfam" id="TIGR01587">
    <property type="entry name" value="cas3_core"/>
    <property type="match status" value="1"/>
</dbReference>
<dbReference type="GO" id="GO:0004519">
    <property type="term" value="F:endonuclease activity"/>
    <property type="evidence" value="ECO:0007669"/>
    <property type="project" value="UniProtKB-KW"/>
</dbReference>
<comment type="caution">
    <text evidence="7">The sequence shown here is derived from an EMBL/GenBank/DDBJ whole genome shotgun (WGS) entry which is preliminary data.</text>
</comment>
<evidence type="ECO:0000256" key="4">
    <source>
        <dbReference type="ARBA" id="ARBA00022840"/>
    </source>
</evidence>
<dbReference type="GO" id="GO:0003676">
    <property type="term" value="F:nucleic acid binding"/>
    <property type="evidence" value="ECO:0007669"/>
    <property type="project" value="InterPro"/>
</dbReference>
<keyword evidence="7" id="KW-0540">Nuclease</keyword>
<dbReference type="GO" id="GO:0016787">
    <property type="term" value="F:hydrolase activity"/>
    <property type="evidence" value="ECO:0007669"/>
    <property type="project" value="UniProtKB-KW"/>
</dbReference>
<keyword evidence="1" id="KW-0547">Nucleotide-binding</keyword>
<keyword evidence="5" id="KW-0051">Antiviral defense</keyword>
<dbReference type="GO" id="GO:0051607">
    <property type="term" value="P:defense response to virus"/>
    <property type="evidence" value="ECO:0007669"/>
    <property type="project" value="UniProtKB-KW"/>
</dbReference>
<dbReference type="InterPro" id="IPR006474">
    <property type="entry name" value="Helicase_Cas3_CRISPR-ass_core"/>
</dbReference>
<name>A0A2H3NJC5_9BACT</name>
<dbReference type="Proteomes" id="UP000221024">
    <property type="component" value="Unassembled WGS sequence"/>
</dbReference>
<evidence type="ECO:0000256" key="1">
    <source>
        <dbReference type="ARBA" id="ARBA00022741"/>
    </source>
</evidence>
<keyword evidence="7" id="KW-0255">Endonuclease</keyword>
<sequence length="719" mass="80008">MSAPLIAHSAPESGGQPQLLHDHARNVAERAADFAAPFDSAAIARWLGWWHDAGKAHPRVQRFLADENYNPGERDHSSVGMLQGADAPAITPAICVAGHHGGLPNALRLKKRIAAKKKEPRIQEALAKGNAFIEASGSAHGDETQMPELTGANEEQVLQLELWTRFVHSALVDADYLDTEAHFNADMAKLRSAGPRPGVLLERLEADQKQFANPTTEINRIRNQIYEDALASGDGAQGMYNMTVPTGGGKTRSVMAFALRHAKKHSLDRVIVALPYTSIIDQNAREYRDIFGADAVLEHHSAVQRAHKADFAPTESEKRDVLAAENWEASVVVTTTVQLLETLFSNQNSRLRKLHRYANSVIVLDEVQSVPAGLVAPTMWALRELTRLYTSSVVLCTATQPGYGPVGHYPSTPIIDGADVLYDRMQRVRYHDKTDATWSAARVAREMQRAEQALAICNTTADAQRVAEAADAYYLSTRLCRAHRDEVMSVAKKQLSTGTPVRLVSTQVIEAGVDISFPLVLRDAAPLDSIIQSAGRCNRNREQEAGRVIIFRLDDGSCPPPPYKTGREIALGMLRDGVDLNSPDAAKQYFAELYNDFPTDKHGVQDMQRRFNYEDVAAAYRLITQDATDVLVDYGEAMPIFNTHRSQIKHLGYIPPHVRRALQPYMVSVYNWEFNKALDNGIVREAEPDVWVWDSMFYDDTYGLQLDVERPEQIEQMIW</sequence>
<dbReference type="Pfam" id="PF00270">
    <property type="entry name" value="DEAD"/>
    <property type="match status" value="1"/>
</dbReference>
<reference evidence="7 8" key="1">
    <citation type="submission" date="2017-10" db="EMBL/GenBank/DDBJ databases">
        <title>Draft genome of Longimonas halophila.</title>
        <authorList>
            <person name="Goh K.M."/>
            <person name="Shamsir M.S."/>
            <person name="Lim S.W."/>
        </authorList>
    </citation>
    <scope>NUCLEOTIDE SEQUENCE [LARGE SCALE GENOMIC DNA]</scope>
    <source>
        <strain evidence="7 8">KCTC 42399</strain>
    </source>
</reference>
<keyword evidence="2" id="KW-0378">Hydrolase</keyword>
<dbReference type="InterPro" id="IPR011545">
    <property type="entry name" value="DEAD/DEAH_box_helicase_dom"/>
</dbReference>
<dbReference type="CDD" id="cd09641">
    <property type="entry name" value="Cas3''_I"/>
    <property type="match status" value="1"/>
</dbReference>
<protein>
    <submittedName>
        <fullName evidence="7">CRISPR-associated helicase/endonuclease Cas3</fullName>
    </submittedName>
</protein>
<evidence type="ECO:0000256" key="3">
    <source>
        <dbReference type="ARBA" id="ARBA00022806"/>
    </source>
</evidence>
<dbReference type="CDD" id="cd17930">
    <property type="entry name" value="DEXHc_cas3"/>
    <property type="match status" value="1"/>
</dbReference>